<dbReference type="InterPro" id="IPR052342">
    <property type="entry name" value="MCH/BMMD"/>
</dbReference>
<dbReference type="OrthoDB" id="9801625at2"/>
<dbReference type="RefSeq" id="WP_124222655.1">
    <property type="nucleotide sequence ID" value="NZ_RKRF01000011.1"/>
</dbReference>
<sequence length="141" mass="16075">MRLKEFEQGQTFWTEPVMVTKKSIIDFAEEHDPQYFHVDEEAAQTGPFGGLIASGFHTLSIVWKEFIKLNILGHDCLGGMGMNQIVWHSPVYPGDQLRGEFTVDRTKPLDQVKGILNLSIRVFNQEDQEVMSCDTMIMLKA</sequence>
<dbReference type="InterPro" id="IPR029069">
    <property type="entry name" value="HotDog_dom_sf"/>
</dbReference>
<proteinExistence type="predicted"/>
<evidence type="ECO:0000313" key="3">
    <source>
        <dbReference type="Proteomes" id="UP000276443"/>
    </source>
</evidence>
<dbReference type="EMBL" id="RKRF01000011">
    <property type="protein sequence ID" value="RPF51044.1"/>
    <property type="molecule type" value="Genomic_DNA"/>
</dbReference>
<comment type="caution">
    <text evidence="2">The sequence shown here is derived from an EMBL/GenBank/DDBJ whole genome shotgun (WGS) entry which is preliminary data.</text>
</comment>
<name>A0A3N5B127_9BACI</name>
<organism evidence="2 3">
    <name type="scientific">Aquisalibacillus elongatus</name>
    <dbReference type="NCBI Taxonomy" id="485577"/>
    <lineage>
        <taxon>Bacteria</taxon>
        <taxon>Bacillati</taxon>
        <taxon>Bacillota</taxon>
        <taxon>Bacilli</taxon>
        <taxon>Bacillales</taxon>
        <taxon>Bacillaceae</taxon>
        <taxon>Aquisalibacillus</taxon>
    </lineage>
</organism>
<gene>
    <name evidence="2" type="ORF">EDC24_2306</name>
</gene>
<dbReference type="PANTHER" id="PTHR43664">
    <property type="entry name" value="MONOAMINE OXIDASE-RELATED"/>
    <property type="match status" value="1"/>
</dbReference>
<dbReference type="SUPFAM" id="SSF54637">
    <property type="entry name" value="Thioesterase/thiol ester dehydrase-isomerase"/>
    <property type="match status" value="1"/>
</dbReference>
<protein>
    <submittedName>
        <fullName evidence="2">Acyl dehydratase</fullName>
    </submittedName>
</protein>
<dbReference type="InterPro" id="IPR002539">
    <property type="entry name" value="MaoC-like_dom"/>
</dbReference>
<evidence type="ECO:0000313" key="2">
    <source>
        <dbReference type="EMBL" id="RPF51044.1"/>
    </source>
</evidence>
<reference evidence="2 3" key="1">
    <citation type="submission" date="2018-11" db="EMBL/GenBank/DDBJ databases">
        <title>Genomic Encyclopedia of Type Strains, Phase IV (KMG-IV): sequencing the most valuable type-strain genomes for metagenomic binning, comparative biology and taxonomic classification.</title>
        <authorList>
            <person name="Goeker M."/>
        </authorList>
    </citation>
    <scope>NUCLEOTIDE SEQUENCE [LARGE SCALE GENOMIC DNA]</scope>
    <source>
        <strain evidence="2 3">DSM 18090</strain>
    </source>
</reference>
<dbReference type="Pfam" id="PF01575">
    <property type="entry name" value="MaoC_dehydratas"/>
    <property type="match status" value="1"/>
</dbReference>
<dbReference type="Proteomes" id="UP000276443">
    <property type="component" value="Unassembled WGS sequence"/>
</dbReference>
<dbReference type="PANTHER" id="PTHR43664:SF1">
    <property type="entry name" value="BETA-METHYLMALYL-COA DEHYDRATASE"/>
    <property type="match status" value="1"/>
</dbReference>
<dbReference type="Gene3D" id="3.10.129.10">
    <property type="entry name" value="Hotdog Thioesterase"/>
    <property type="match status" value="1"/>
</dbReference>
<evidence type="ECO:0000259" key="1">
    <source>
        <dbReference type="Pfam" id="PF01575"/>
    </source>
</evidence>
<feature type="domain" description="MaoC-like" evidence="1">
    <location>
        <begin position="9"/>
        <end position="112"/>
    </location>
</feature>
<keyword evidence="3" id="KW-1185">Reference proteome</keyword>
<accession>A0A3N5B127</accession>
<dbReference type="AlphaFoldDB" id="A0A3N5B127"/>